<evidence type="ECO:0000256" key="14">
    <source>
        <dbReference type="PROSITE-ProRule" id="PRU00339"/>
    </source>
</evidence>
<dbReference type="Gene3D" id="2.40.100.10">
    <property type="entry name" value="Cyclophilin-like"/>
    <property type="match status" value="1"/>
</dbReference>
<evidence type="ECO:0000313" key="17">
    <source>
        <dbReference type="Proteomes" id="UP000499080"/>
    </source>
</evidence>
<dbReference type="CDD" id="cd01926">
    <property type="entry name" value="cyclophilin_ABH_like"/>
    <property type="match status" value="1"/>
</dbReference>
<dbReference type="InterPro" id="IPR029000">
    <property type="entry name" value="Cyclophilin-like_dom_sf"/>
</dbReference>
<evidence type="ECO:0000256" key="3">
    <source>
        <dbReference type="ARBA" id="ARBA00013194"/>
    </source>
</evidence>
<keyword evidence="6 14" id="KW-0802">TPR repeat</keyword>
<dbReference type="PANTHER" id="PTHR11071:SF561">
    <property type="entry name" value="PEPTIDYL-PROLYL CIS-TRANS ISOMERASE D-RELATED"/>
    <property type="match status" value="1"/>
</dbReference>
<dbReference type="FunFam" id="2.40.100.10:FF:000009">
    <property type="entry name" value="Peptidyl-prolyl cis-trans isomerase D"/>
    <property type="match status" value="1"/>
</dbReference>
<proteinExistence type="predicted"/>
<comment type="subunit">
    <text evidence="9">Identified in ESR1 or NR3C1/GCR steroid receptor-chaperone complexes. Found in HSP90 chaperone complexes with kinase clients LCK or EIF2AK1. Two monomers associate with one HSP90 homodimer. Interacts with HSP90AA1. Interacts with HSP90AB1; PPID and FKBP4 compete for binding to HSP90AB1 and the interaction is mutually exclusive with the PPID:HSPA8 interaction. Interacts with HSPA8; PPID and STIP1 but not FKBP4 compete for binding to HSPA8 and the interaction is mutually exclusive with the PPID:HSP90AB1 interaction. Interacts with S100A1 and S100A2; the interactions dissociate the PPID:HSP90AA1 interaction. Interacts with S100A6. Interacts with MYB, ILF2, XRCC6, RACK1 and RPS3. Interacts with cytoplasmic dynein 1 intermediate chain (DYNC1I1 or DYNC1I2).</text>
</comment>
<evidence type="ECO:0000256" key="11">
    <source>
        <dbReference type="ARBA" id="ARBA00076602"/>
    </source>
</evidence>
<comment type="subcellular location">
    <subcellularLocation>
        <location evidence="2">Cytoplasm</location>
    </subcellularLocation>
</comment>
<evidence type="ECO:0000256" key="2">
    <source>
        <dbReference type="ARBA" id="ARBA00004496"/>
    </source>
</evidence>
<name>A0A4Y2SR07_ARAVE</name>
<feature type="domain" description="PPIase cyclophilin-type" evidence="15">
    <location>
        <begin position="12"/>
        <end position="175"/>
    </location>
</feature>
<evidence type="ECO:0000259" key="15">
    <source>
        <dbReference type="PROSITE" id="PS50072"/>
    </source>
</evidence>
<dbReference type="SUPFAM" id="SSF48452">
    <property type="entry name" value="TPR-like"/>
    <property type="match status" value="1"/>
</dbReference>
<dbReference type="InterPro" id="IPR011990">
    <property type="entry name" value="TPR-like_helical_dom_sf"/>
</dbReference>
<gene>
    <name evidence="16" type="primary">Ppid_2</name>
    <name evidence="16" type="ORF">AVEN_155666_1</name>
</gene>
<dbReference type="PROSITE" id="PS00170">
    <property type="entry name" value="CSA_PPIASE_1"/>
    <property type="match status" value="1"/>
</dbReference>
<keyword evidence="7" id="KW-0697">Rotamase</keyword>
<dbReference type="GO" id="GO:0005829">
    <property type="term" value="C:cytosol"/>
    <property type="evidence" value="ECO:0007669"/>
    <property type="project" value="TreeGrafter"/>
</dbReference>
<dbReference type="Proteomes" id="UP000499080">
    <property type="component" value="Unassembled WGS sequence"/>
</dbReference>
<dbReference type="Pfam" id="PF00160">
    <property type="entry name" value="Pro_isomerase"/>
    <property type="match status" value="1"/>
</dbReference>
<evidence type="ECO:0000256" key="4">
    <source>
        <dbReference type="ARBA" id="ARBA00022490"/>
    </source>
</evidence>
<dbReference type="PRINTS" id="PR00153">
    <property type="entry name" value="CSAPPISMRASE"/>
</dbReference>
<sequence length="364" mass="40910">MSAPLSGNPHVFLDIKIGEERVGRIIIELFKDIVPKTAENFRALCTGEKGIGKCGKPLHYKGSPFHRIIRRFMVQGGDFIKGNGQGSDSIYGESFEDENFTLKHDQAGLLSMANSGPNTNGCQFFITSVPTPHLDDKHVVFGRVKKGMGVVNELENTITENDEPFEPCIIENCGEIEPGEDFGLNESDGTEDTYAPFPDDCELDFKDIDHILWVAEQVKMSGNAFFKKEDYVTANMKYKKALRYLNKLHEVNEEDTELEKRLNAVVLPCILNSAACKLKLKLYDRALEDCDEALDIESKNPKALYRRGQAFHGKGDYERSLVDLHEALRLAPNDKSVISELAAVRGEMRAYKAKERKAYAKFFA</sequence>
<keyword evidence="5" id="KW-0677">Repeat</keyword>
<dbReference type="EC" id="5.2.1.8" evidence="3"/>
<organism evidence="16 17">
    <name type="scientific">Araneus ventricosus</name>
    <name type="common">Orbweaver spider</name>
    <name type="synonym">Epeira ventricosa</name>
    <dbReference type="NCBI Taxonomy" id="182803"/>
    <lineage>
        <taxon>Eukaryota</taxon>
        <taxon>Metazoa</taxon>
        <taxon>Ecdysozoa</taxon>
        <taxon>Arthropoda</taxon>
        <taxon>Chelicerata</taxon>
        <taxon>Arachnida</taxon>
        <taxon>Araneae</taxon>
        <taxon>Araneomorphae</taxon>
        <taxon>Entelegynae</taxon>
        <taxon>Araneoidea</taxon>
        <taxon>Araneidae</taxon>
        <taxon>Araneus</taxon>
    </lineage>
</organism>
<comment type="catalytic activity">
    <reaction evidence="1">
        <text>[protein]-peptidylproline (omega=180) = [protein]-peptidylproline (omega=0)</text>
        <dbReference type="Rhea" id="RHEA:16237"/>
        <dbReference type="Rhea" id="RHEA-COMP:10747"/>
        <dbReference type="Rhea" id="RHEA-COMP:10748"/>
        <dbReference type="ChEBI" id="CHEBI:83833"/>
        <dbReference type="ChEBI" id="CHEBI:83834"/>
        <dbReference type="EC" id="5.2.1.8"/>
    </reaction>
</comment>
<protein>
    <recommendedName>
        <fullName evidence="10">Peptidyl-prolyl cis-trans isomerase D</fullName>
        <ecNumber evidence="3">5.2.1.8</ecNumber>
    </recommendedName>
    <alternativeName>
        <fullName evidence="12">40 kDa peptidyl-prolyl cis-trans isomerase</fullName>
    </alternativeName>
    <alternativeName>
        <fullName evidence="13">Cyclophilin-40</fullName>
    </alternativeName>
    <alternativeName>
        <fullName evidence="11">Rotamase D</fullName>
    </alternativeName>
</protein>
<dbReference type="AlphaFoldDB" id="A0A4Y2SR07"/>
<dbReference type="InterPro" id="IPR019734">
    <property type="entry name" value="TPR_rpt"/>
</dbReference>
<evidence type="ECO:0000256" key="1">
    <source>
        <dbReference type="ARBA" id="ARBA00000971"/>
    </source>
</evidence>
<keyword evidence="4" id="KW-0963">Cytoplasm</keyword>
<dbReference type="GO" id="GO:0006457">
    <property type="term" value="P:protein folding"/>
    <property type="evidence" value="ECO:0007669"/>
    <property type="project" value="InterPro"/>
</dbReference>
<evidence type="ECO:0000256" key="13">
    <source>
        <dbReference type="ARBA" id="ARBA00082405"/>
    </source>
</evidence>
<dbReference type="SUPFAM" id="SSF50891">
    <property type="entry name" value="Cyclophilin-like"/>
    <property type="match status" value="1"/>
</dbReference>
<dbReference type="GO" id="GO:0016018">
    <property type="term" value="F:cyclosporin A binding"/>
    <property type="evidence" value="ECO:0007669"/>
    <property type="project" value="TreeGrafter"/>
</dbReference>
<dbReference type="FunFam" id="1.25.40.10:FF:000029">
    <property type="entry name" value="peptidyl-prolyl cis-trans isomerase D"/>
    <property type="match status" value="1"/>
</dbReference>
<dbReference type="PROSITE" id="PS50072">
    <property type="entry name" value="CSA_PPIASE_2"/>
    <property type="match status" value="1"/>
</dbReference>
<dbReference type="GO" id="GO:0003755">
    <property type="term" value="F:peptidyl-prolyl cis-trans isomerase activity"/>
    <property type="evidence" value="ECO:0007669"/>
    <property type="project" value="UniProtKB-KW"/>
</dbReference>
<evidence type="ECO:0000313" key="16">
    <source>
        <dbReference type="EMBL" id="GBN90778.1"/>
    </source>
</evidence>
<dbReference type="InterPro" id="IPR002130">
    <property type="entry name" value="Cyclophilin-type_PPIase_dom"/>
</dbReference>
<evidence type="ECO:0000256" key="8">
    <source>
        <dbReference type="ARBA" id="ARBA00023235"/>
    </source>
</evidence>
<evidence type="ECO:0000256" key="5">
    <source>
        <dbReference type="ARBA" id="ARBA00022737"/>
    </source>
</evidence>
<feature type="repeat" description="TPR" evidence="14">
    <location>
        <begin position="301"/>
        <end position="334"/>
    </location>
</feature>
<evidence type="ECO:0000256" key="12">
    <source>
        <dbReference type="ARBA" id="ARBA00077823"/>
    </source>
</evidence>
<evidence type="ECO:0000256" key="6">
    <source>
        <dbReference type="ARBA" id="ARBA00022803"/>
    </source>
</evidence>
<evidence type="ECO:0000256" key="9">
    <source>
        <dbReference type="ARBA" id="ARBA00064827"/>
    </source>
</evidence>
<dbReference type="Gene3D" id="1.25.40.10">
    <property type="entry name" value="Tetratricopeptide repeat domain"/>
    <property type="match status" value="1"/>
</dbReference>
<keyword evidence="17" id="KW-1185">Reference proteome</keyword>
<evidence type="ECO:0000256" key="7">
    <source>
        <dbReference type="ARBA" id="ARBA00023110"/>
    </source>
</evidence>
<dbReference type="InterPro" id="IPR020892">
    <property type="entry name" value="Cyclophilin-type_PPIase_CS"/>
</dbReference>
<dbReference type="PROSITE" id="PS50005">
    <property type="entry name" value="TPR"/>
    <property type="match status" value="1"/>
</dbReference>
<dbReference type="Pfam" id="PF00515">
    <property type="entry name" value="TPR_1"/>
    <property type="match status" value="1"/>
</dbReference>
<evidence type="ECO:0000256" key="10">
    <source>
        <dbReference type="ARBA" id="ARBA00074451"/>
    </source>
</evidence>
<reference evidence="16 17" key="1">
    <citation type="journal article" date="2019" name="Sci. Rep.">
        <title>Orb-weaving spider Araneus ventricosus genome elucidates the spidroin gene catalogue.</title>
        <authorList>
            <person name="Kono N."/>
            <person name="Nakamura H."/>
            <person name="Ohtoshi R."/>
            <person name="Moran D.A.P."/>
            <person name="Shinohara A."/>
            <person name="Yoshida Y."/>
            <person name="Fujiwara M."/>
            <person name="Mori M."/>
            <person name="Tomita M."/>
            <person name="Arakawa K."/>
        </authorList>
    </citation>
    <scope>NUCLEOTIDE SEQUENCE [LARGE SCALE GENOMIC DNA]</scope>
</reference>
<dbReference type="SMART" id="SM00028">
    <property type="entry name" value="TPR"/>
    <property type="match status" value="3"/>
</dbReference>
<comment type="caution">
    <text evidence="16">The sequence shown here is derived from an EMBL/GenBank/DDBJ whole genome shotgun (WGS) entry which is preliminary data.</text>
</comment>
<keyword evidence="8 16" id="KW-0413">Isomerase</keyword>
<accession>A0A4Y2SR07</accession>
<dbReference type="EMBL" id="BGPR01023534">
    <property type="protein sequence ID" value="GBN90778.1"/>
    <property type="molecule type" value="Genomic_DNA"/>
</dbReference>
<dbReference type="OrthoDB" id="407558at2759"/>
<dbReference type="PANTHER" id="PTHR11071">
    <property type="entry name" value="PEPTIDYL-PROLYL CIS-TRANS ISOMERASE"/>
    <property type="match status" value="1"/>
</dbReference>